<comment type="subcellular location">
    <subcellularLocation>
        <location evidence="2">Cell membrane</location>
        <topology evidence="2">Multi-pass membrane protein</topology>
    </subcellularLocation>
</comment>
<keyword evidence="13" id="KW-1133">Transmembrane helix</keyword>
<dbReference type="InterPro" id="IPR003018">
    <property type="entry name" value="GAF"/>
</dbReference>
<keyword evidence="8" id="KW-0418">Kinase</keyword>
<reference evidence="15" key="1">
    <citation type="submission" date="2023-07" db="EMBL/GenBank/DDBJ databases">
        <title>Genomic Encyclopedia of Type Strains, Phase IV (KMG-IV): sequencing the most valuable type-strain genomes for metagenomic binning, comparative biology and taxonomic classification.</title>
        <authorList>
            <person name="Goeker M."/>
        </authorList>
    </citation>
    <scope>NUCLEOTIDE SEQUENCE</scope>
    <source>
        <strain evidence="15">DSM 26174</strain>
    </source>
</reference>
<keyword evidence="10" id="KW-0902">Two-component regulatory system</keyword>
<keyword evidence="12" id="KW-0175">Coiled coil</keyword>
<evidence type="ECO:0000256" key="2">
    <source>
        <dbReference type="ARBA" id="ARBA00004651"/>
    </source>
</evidence>
<dbReference type="EC" id="2.7.13.3" evidence="3"/>
<feature type="transmembrane region" description="Helical" evidence="13">
    <location>
        <begin position="15"/>
        <end position="35"/>
    </location>
</feature>
<dbReference type="AlphaFoldDB" id="A0AAE4BRI7"/>
<dbReference type="PROSITE" id="PS50885">
    <property type="entry name" value="HAMP"/>
    <property type="match status" value="1"/>
</dbReference>
<evidence type="ECO:0000256" key="4">
    <source>
        <dbReference type="ARBA" id="ARBA00022475"/>
    </source>
</evidence>
<keyword evidence="16" id="KW-1185">Reference proteome</keyword>
<accession>A0AAE4BRI7</accession>
<evidence type="ECO:0000259" key="14">
    <source>
        <dbReference type="PROSITE" id="PS50885"/>
    </source>
</evidence>
<dbReference type="Proteomes" id="UP001185092">
    <property type="component" value="Unassembled WGS sequence"/>
</dbReference>
<dbReference type="PANTHER" id="PTHR45528:SF1">
    <property type="entry name" value="SENSOR HISTIDINE KINASE CPXA"/>
    <property type="match status" value="1"/>
</dbReference>
<evidence type="ECO:0000256" key="6">
    <source>
        <dbReference type="ARBA" id="ARBA00022679"/>
    </source>
</evidence>
<sequence length="637" mass="73209">MNTTTLFNNLKGRMVLVFGVLVVIGLLIASSFYFYQSRQILKDTIKEQLNPAMSRRMDHLINNIFIRIEDFGKYGMYENYYLINALAQEEVDTTLVMDHLDAFLATQVHSQLQIADLTHNIMFSTDNGITKLDEDTQMVQTVQDKLDGRYGKWNITVKDGKEILELSHIIMDKKTDSPLGIFFFQIDWEPYKNYFTELDIGGNNNILIMKRDGQIIIDNFRKNSGKNFRNIEGMGQFYLEASTVNNRHEGGRSDYEFNGEEKSLSYFPLRGGEWVLLIDTSITELLNPLSDSLIGMWWIAMGIIIISIILVAFFSNKFSANLHLVTQYLDKLSSGKILQDTSMNIDILEFNKIANSFHNMNERVKKYVNFTHRIGKGDMDAALEVSENDELGHSLIDMRNSLLELKNKDEIQKWIDGGLARFAELIRKEKQDISILSDSIIKELVEYIGSNQGMLFVIDDLEDDSLLTLKGCYAFGKKKHLDKQVKPGEGLVGQCFLEKQMTLITEIPESYYKITSGLGEALPSHILLVPIKIDNQVLGVIEIASFKDFEEYKLQFIERLCEMIASSISMVKINEKTMILLQDSQRKSEELRGQEEEIRQNMEELLATQEDFKRKEIDYLKRIEELETSLQTKNATA</sequence>
<keyword evidence="4" id="KW-1003">Cell membrane</keyword>
<comment type="catalytic activity">
    <reaction evidence="1">
        <text>ATP + protein L-histidine = ADP + protein N-phospho-L-histidine.</text>
        <dbReference type="EC" id="2.7.13.3"/>
    </reaction>
</comment>
<keyword evidence="5" id="KW-0597">Phosphoprotein</keyword>
<evidence type="ECO:0000256" key="11">
    <source>
        <dbReference type="ARBA" id="ARBA00023136"/>
    </source>
</evidence>
<evidence type="ECO:0000256" key="3">
    <source>
        <dbReference type="ARBA" id="ARBA00012438"/>
    </source>
</evidence>
<name>A0AAE4BRI7_9BACT</name>
<feature type="transmembrane region" description="Helical" evidence="13">
    <location>
        <begin position="293"/>
        <end position="314"/>
    </location>
</feature>
<evidence type="ECO:0000256" key="10">
    <source>
        <dbReference type="ARBA" id="ARBA00023012"/>
    </source>
</evidence>
<protein>
    <recommendedName>
        <fullName evidence="3">histidine kinase</fullName>
        <ecNumber evidence="3">2.7.13.3</ecNumber>
    </recommendedName>
</protein>
<keyword evidence="6" id="KW-0808">Transferase</keyword>
<dbReference type="GO" id="GO:0005524">
    <property type="term" value="F:ATP binding"/>
    <property type="evidence" value="ECO:0007669"/>
    <property type="project" value="UniProtKB-KW"/>
</dbReference>
<dbReference type="Gene3D" id="3.30.450.40">
    <property type="match status" value="1"/>
</dbReference>
<dbReference type="GO" id="GO:0005886">
    <property type="term" value="C:plasma membrane"/>
    <property type="evidence" value="ECO:0007669"/>
    <property type="project" value="UniProtKB-SubCell"/>
</dbReference>
<dbReference type="GO" id="GO:0000160">
    <property type="term" value="P:phosphorelay signal transduction system"/>
    <property type="evidence" value="ECO:0007669"/>
    <property type="project" value="UniProtKB-KW"/>
</dbReference>
<evidence type="ECO:0000313" key="16">
    <source>
        <dbReference type="Proteomes" id="UP001185092"/>
    </source>
</evidence>
<keyword evidence="7" id="KW-0547">Nucleotide-binding</keyword>
<dbReference type="Gene3D" id="6.10.340.10">
    <property type="match status" value="1"/>
</dbReference>
<dbReference type="PANTHER" id="PTHR45528">
    <property type="entry name" value="SENSOR HISTIDINE KINASE CPXA"/>
    <property type="match status" value="1"/>
</dbReference>
<dbReference type="CDD" id="cd06225">
    <property type="entry name" value="HAMP"/>
    <property type="match status" value="1"/>
</dbReference>
<feature type="domain" description="HAMP" evidence="14">
    <location>
        <begin position="358"/>
        <end position="407"/>
    </location>
</feature>
<dbReference type="RefSeq" id="WP_309936716.1">
    <property type="nucleotide sequence ID" value="NZ_AP025305.1"/>
</dbReference>
<evidence type="ECO:0000256" key="9">
    <source>
        <dbReference type="ARBA" id="ARBA00022840"/>
    </source>
</evidence>
<gene>
    <name evidence="15" type="ORF">HNQ88_000243</name>
</gene>
<dbReference type="InterPro" id="IPR003660">
    <property type="entry name" value="HAMP_dom"/>
</dbReference>
<proteinExistence type="predicted"/>
<dbReference type="InterPro" id="IPR050398">
    <property type="entry name" value="HssS/ArlS-like"/>
</dbReference>
<dbReference type="GO" id="GO:0004673">
    <property type="term" value="F:protein histidine kinase activity"/>
    <property type="evidence" value="ECO:0007669"/>
    <property type="project" value="UniProtKB-EC"/>
</dbReference>
<evidence type="ECO:0000256" key="13">
    <source>
        <dbReference type="SAM" id="Phobius"/>
    </source>
</evidence>
<dbReference type="SUPFAM" id="SSF55781">
    <property type="entry name" value="GAF domain-like"/>
    <property type="match status" value="1"/>
</dbReference>
<evidence type="ECO:0000313" key="15">
    <source>
        <dbReference type="EMBL" id="MDR6237267.1"/>
    </source>
</evidence>
<evidence type="ECO:0000256" key="5">
    <source>
        <dbReference type="ARBA" id="ARBA00022553"/>
    </source>
</evidence>
<comment type="caution">
    <text evidence="15">The sequence shown here is derived from an EMBL/GenBank/DDBJ whole genome shotgun (WGS) entry which is preliminary data.</text>
</comment>
<feature type="coiled-coil region" evidence="12">
    <location>
        <begin position="581"/>
        <end position="615"/>
    </location>
</feature>
<organism evidence="15 16">
    <name type="scientific">Aureibacter tunicatorum</name>
    <dbReference type="NCBI Taxonomy" id="866807"/>
    <lineage>
        <taxon>Bacteria</taxon>
        <taxon>Pseudomonadati</taxon>
        <taxon>Bacteroidota</taxon>
        <taxon>Cytophagia</taxon>
        <taxon>Cytophagales</taxon>
        <taxon>Persicobacteraceae</taxon>
        <taxon>Aureibacter</taxon>
    </lineage>
</organism>
<keyword evidence="13" id="KW-0812">Transmembrane</keyword>
<evidence type="ECO:0000256" key="1">
    <source>
        <dbReference type="ARBA" id="ARBA00000085"/>
    </source>
</evidence>
<dbReference type="Gene3D" id="3.30.450.20">
    <property type="entry name" value="PAS domain"/>
    <property type="match status" value="1"/>
</dbReference>
<dbReference type="InterPro" id="IPR029016">
    <property type="entry name" value="GAF-like_dom_sf"/>
</dbReference>
<dbReference type="Pfam" id="PF13185">
    <property type="entry name" value="GAF_2"/>
    <property type="match status" value="1"/>
</dbReference>
<dbReference type="EMBL" id="JAVDQD010000001">
    <property type="protein sequence ID" value="MDR6237267.1"/>
    <property type="molecule type" value="Genomic_DNA"/>
</dbReference>
<keyword evidence="9" id="KW-0067">ATP-binding</keyword>
<evidence type="ECO:0000256" key="12">
    <source>
        <dbReference type="SAM" id="Coils"/>
    </source>
</evidence>
<evidence type="ECO:0000256" key="7">
    <source>
        <dbReference type="ARBA" id="ARBA00022741"/>
    </source>
</evidence>
<dbReference type="SMART" id="SM00065">
    <property type="entry name" value="GAF"/>
    <property type="match status" value="1"/>
</dbReference>
<evidence type="ECO:0000256" key="8">
    <source>
        <dbReference type="ARBA" id="ARBA00022777"/>
    </source>
</evidence>
<keyword evidence="11 13" id="KW-0472">Membrane</keyword>